<dbReference type="InterPro" id="IPR017106">
    <property type="entry name" value="Coatomer_gsu"/>
</dbReference>
<evidence type="ECO:0000313" key="15">
    <source>
        <dbReference type="EMBL" id="KAJ6985508.1"/>
    </source>
</evidence>
<comment type="subunit">
    <text evidence="11">Oligomeric complex.</text>
</comment>
<dbReference type="InterPro" id="IPR016024">
    <property type="entry name" value="ARM-type_fold"/>
</dbReference>
<dbReference type="InterPro" id="IPR037067">
    <property type="entry name" value="Coatomer_gsu_app_sf"/>
</dbReference>
<feature type="compositionally biased region" description="Basic and acidic residues" evidence="12">
    <location>
        <begin position="601"/>
        <end position="611"/>
    </location>
</feature>
<gene>
    <name evidence="15" type="ORF">NC653_023451</name>
</gene>
<evidence type="ECO:0000256" key="2">
    <source>
        <dbReference type="ARBA" id="ARBA00010720"/>
    </source>
</evidence>
<proteinExistence type="inferred from homology"/>
<keyword evidence="7 11" id="KW-0653">Protein transport</keyword>
<evidence type="ECO:0000256" key="4">
    <source>
        <dbReference type="ARBA" id="ARBA00022490"/>
    </source>
</evidence>
<dbReference type="GO" id="GO:0005198">
    <property type="term" value="F:structural molecule activity"/>
    <property type="evidence" value="ECO:0007669"/>
    <property type="project" value="InterPro"/>
</dbReference>
<keyword evidence="8 11" id="KW-0333">Golgi apparatus</keyword>
<evidence type="ECO:0000256" key="12">
    <source>
        <dbReference type="SAM" id="MobiDB-lite"/>
    </source>
</evidence>
<dbReference type="PANTHER" id="PTHR10261:SF0">
    <property type="entry name" value="COATOMER SUBUNIT GAMMA-2"/>
    <property type="match status" value="1"/>
</dbReference>
<evidence type="ECO:0000256" key="11">
    <source>
        <dbReference type="PIRNR" id="PIRNR037093"/>
    </source>
</evidence>
<dbReference type="InterPro" id="IPR002553">
    <property type="entry name" value="Clathrin/coatomer_adapt-like_N"/>
</dbReference>
<feature type="domain" description="Clathrin/coatomer adaptor adaptin-like N-terminal" evidence="13">
    <location>
        <begin position="27"/>
        <end position="530"/>
    </location>
</feature>
<feature type="region of interest" description="Disordered" evidence="12">
    <location>
        <begin position="601"/>
        <end position="625"/>
    </location>
</feature>
<dbReference type="GO" id="GO:0005793">
    <property type="term" value="C:endoplasmic reticulum-Golgi intermediate compartment"/>
    <property type="evidence" value="ECO:0007669"/>
    <property type="project" value="TreeGrafter"/>
</dbReference>
<dbReference type="AlphaFoldDB" id="A0AAD6QCY1"/>
<dbReference type="InterPro" id="IPR013041">
    <property type="entry name" value="Clathrin_app_Ig-like_sf"/>
</dbReference>
<dbReference type="GO" id="GO:0006888">
    <property type="term" value="P:endoplasmic reticulum to Golgi vesicle-mediated transport"/>
    <property type="evidence" value="ECO:0007669"/>
    <property type="project" value="TreeGrafter"/>
</dbReference>
<evidence type="ECO:0000259" key="14">
    <source>
        <dbReference type="Pfam" id="PF08752"/>
    </source>
</evidence>
<evidence type="ECO:0000256" key="3">
    <source>
        <dbReference type="ARBA" id="ARBA00022448"/>
    </source>
</evidence>
<dbReference type="GO" id="GO:0005783">
    <property type="term" value="C:endoplasmic reticulum"/>
    <property type="evidence" value="ECO:0007669"/>
    <property type="project" value="TreeGrafter"/>
</dbReference>
<dbReference type="FunFam" id="1.25.10.10:FF:000078">
    <property type="entry name" value="Coatomer subunit gamma"/>
    <property type="match status" value="1"/>
</dbReference>
<evidence type="ECO:0000256" key="9">
    <source>
        <dbReference type="ARBA" id="ARBA00023136"/>
    </source>
</evidence>
<evidence type="ECO:0000256" key="5">
    <source>
        <dbReference type="ARBA" id="ARBA00022737"/>
    </source>
</evidence>
<dbReference type="InterPro" id="IPR011989">
    <property type="entry name" value="ARM-like"/>
</dbReference>
<dbReference type="Gene3D" id="1.25.10.10">
    <property type="entry name" value="Leucine-rich Repeat Variant"/>
    <property type="match status" value="1"/>
</dbReference>
<comment type="similarity">
    <text evidence="2 11">Belongs to the COPG family.</text>
</comment>
<dbReference type="Proteomes" id="UP001164929">
    <property type="component" value="Chromosome 9"/>
</dbReference>
<protein>
    <recommendedName>
        <fullName evidence="11">Coatomer subunit gamma</fullName>
    </recommendedName>
</protein>
<evidence type="ECO:0000313" key="16">
    <source>
        <dbReference type="Proteomes" id="UP001164929"/>
    </source>
</evidence>
<dbReference type="FunFam" id="1.25.10.10:FF:000071">
    <property type="entry name" value="Coatomer subunit gamma"/>
    <property type="match status" value="1"/>
</dbReference>
<keyword evidence="5" id="KW-0677">Repeat</keyword>
<keyword evidence="4 11" id="KW-0963">Cytoplasm</keyword>
<evidence type="ECO:0000256" key="7">
    <source>
        <dbReference type="ARBA" id="ARBA00022927"/>
    </source>
</evidence>
<dbReference type="GO" id="GO:0009306">
    <property type="term" value="P:protein secretion"/>
    <property type="evidence" value="ECO:0007669"/>
    <property type="project" value="TreeGrafter"/>
</dbReference>
<dbReference type="Gene3D" id="2.60.40.1480">
    <property type="entry name" value="Coatomer, gamma subunit, appendage domain"/>
    <property type="match status" value="1"/>
</dbReference>
<accession>A0AAD6QCY1</accession>
<keyword evidence="10 11" id="KW-0968">Cytoplasmic vesicle</keyword>
<dbReference type="GO" id="GO:0030126">
    <property type="term" value="C:COPI vesicle coat"/>
    <property type="evidence" value="ECO:0007669"/>
    <property type="project" value="InterPro"/>
</dbReference>
<keyword evidence="6 11" id="KW-0931">ER-Golgi transport</keyword>
<evidence type="ECO:0000259" key="13">
    <source>
        <dbReference type="Pfam" id="PF01602"/>
    </source>
</evidence>
<keyword evidence="16" id="KW-1185">Reference proteome</keyword>
<reference evidence="15" key="1">
    <citation type="journal article" date="2023" name="Mol. Ecol. Resour.">
        <title>Chromosome-level genome assembly of a triploid poplar Populus alba 'Berolinensis'.</title>
        <authorList>
            <person name="Chen S."/>
            <person name="Yu Y."/>
            <person name="Wang X."/>
            <person name="Wang S."/>
            <person name="Zhang T."/>
            <person name="Zhou Y."/>
            <person name="He R."/>
            <person name="Meng N."/>
            <person name="Wang Y."/>
            <person name="Liu W."/>
            <person name="Liu Z."/>
            <person name="Liu J."/>
            <person name="Guo Q."/>
            <person name="Huang H."/>
            <person name="Sederoff R.R."/>
            <person name="Wang G."/>
            <person name="Qu G."/>
            <person name="Chen S."/>
        </authorList>
    </citation>
    <scope>NUCLEOTIDE SEQUENCE</scope>
    <source>
        <strain evidence="15">SC-2020</strain>
    </source>
</reference>
<dbReference type="InterPro" id="IPR013040">
    <property type="entry name" value="Coatomer_gsu_app_Ig-like_dom"/>
</dbReference>
<dbReference type="GO" id="GO:0006891">
    <property type="term" value="P:intra-Golgi vesicle-mediated transport"/>
    <property type="evidence" value="ECO:0007669"/>
    <property type="project" value="TreeGrafter"/>
</dbReference>
<dbReference type="GO" id="GO:0000139">
    <property type="term" value="C:Golgi membrane"/>
    <property type="evidence" value="ECO:0007669"/>
    <property type="project" value="UniProtKB-SubCell"/>
</dbReference>
<comment type="function">
    <text evidence="11">The coatomer is a cytosolic protein complex that binds to dilysine motifs and reversibly associates with Golgi non-clathrin-coated vesicles, which further mediate biosynthetic protein transport from the ER, via the Golgi up to the trans Golgi network. Coatomer complex is required for budding from Golgi membranes, and is essential for the retrograde Golgi-to-ER transport of dilysine-tagged proteins.</text>
</comment>
<dbReference type="GO" id="GO:0006886">
    <property type="term" value="P:intracellular protein transport"/>
    <property type="evidence" value="ECO:0007669"/>
    <property type="project" value="InterPro"/>
</dbReference>
<evidence type="ECO:0000256" key="10">
    <source>
        <dbReference type="ARBA" id="ARBA00023329"/>
    </source>
</evidence>
<name>A0AAD6QCY1_9ROSI</name>
<dbReference type="SUPFAM" id="SSF49348">
    <property type="entry name" value="Clathrin adaptor appendage domain"/>
    <property type="match status" value="1"/>
</dbReference>
<dbReference type="Pfam" id="PF08752">
    <property type="entry name" value="COP-gamma_platf"/>
    <property type="match status" value="1"/>
</dbReference>
<comment type="subcellular location">
    <subcellularLocation>
        <location evidence="11">Cytoplasm</location>
    </subcellularLocation>
    <subcellularLocation>
        <location evidence="1 11">Golgi apparatus membrane</location>
        <topology evidence="1 11">Peripheral membrane protein</topology>
        <orientation evidence="1 11">Cytoplasmic side</orientation>
    </subcellularLocation>
    <subcellularLocation>
        <location evidence="11">Cytoplasmic vesicle</location>
        <location evidence="11">COPI-coated vesicle membrane</location>
        <topology evidence="11">Peripheral membrane protein</topology>
        <orientation evidence="11">Cytoplasmic side</orientation>
    </subcellularLocation>
</comment>
<evidence type="ECO:0000256" key="8">
    <source>
        <dbReference type="ARBA" id="ARBA00023034"/>
    </source>
</evidence>
<sequence length="817" mass="91775">MAQPLVKKDDDHDDEAEYSPFLGIEKGAVLQEARVFNDPQLDPRRCSQVITKLLYLLNQGDSFTKTEATEVFFSVTKLFQSKDFGLRRMVYLIIKELSPSADEVVIIVTSSLMKDMNSKTDMYRANAIRVLCRITDGTLLTQIERYLKQAIVDKNPVVASAALVSGIHLLQVLDEPEIVKRWSNEVQEAVQSRAALVQFHALALLQQIRQNDRLAVSKLVTSLTRGTVRSPLAQCLLIRYATQVIRESANTQTGDRPFYDFLESCLRHKAEMVIFEAARAITELSGVTNRELTPAITVLQLFLSSSKPVLRFAAVRTLNKVAMTHPMAVTNCNIDMESLISDHNRSIATLAITTLLKTGNESSVDRLMKQITNFMSDIADEFKIVVVEAIRSLCLKFPLKYRSLMNFLSNILREEGGFEYKKAIVDSIVILIRDIPEAKESGLLHLCEFIEDCEFTYLSTQILHFLGIEGPKTTDPSKYIRYIYNRVHLENATVRAAAVSTLAKFGAMVDALKPRIFVLLRRCIFDSDDEYLLFLVCRFVIEQHFISAHLGVMVKWLKTDGDTKTFLFGDLDIPLVNLETSLKNYEPSEEPFDIDSVPKEVKSQPLAEKKAPGKKPTGLGAPLAGPPSTADAYERLLSLFQSFRTLGSFSSPRHLWSLQKQKQNMQLMLLSTYLIGMLCSSYNCTNTIPEQLLENVSVIVDSSEADNFAEVASKPLRSLPYDTPGQTFVAFEKPEGITAVGKFSNTLRFIVKEVDPTTGEAEDDGVEDEYQLEDLEVVAADYMMKVGVSNFRNAWESMGDDFEHVDEYGLGPREKLG</sequence>
<evidence type="ECO:0000256" key="6">
    <source>
        <dbReference type="ARBA" id="ARBA00022892"/>
    </source>
</evidence>
<dbReference type="PIRSF" id="PIRSF037093">
    <property type="entry name" value="Coatomer_gamma_subunit"/>
    <property type="match status" value="1"/>
</dbReference>
<evidence type="ECO:0000256" key="1">
    <source>
        <dbReference type="ARBA" id="ARBA00004255"/>
    </source>
</evidence>
<feature type="domain" description="Coatomer gamma subunit appendage Ig-like subdomain" evidence="14">
    <location>
        <begin position="681"/>
        <end position="777"/>
    </location>
</feature>
<dbReference type="Pfam" id="PF01602">
    <property type="entry name" value="Adaptin_N"/>
    <property type="match status" value="1"/>
</dbReference>
<comment type="caution">
    <text evidence="15">The sequence shown here is derived from an EMBL/GenBank/DDBJ whole genome shotgun (WGS) entry which is preliminary data.</text>
</comment>
<dbReference type="SUPFAM" id="SSF48371">
    <property type="entry name" value="ARM repeat"/>
    <property type="match status" value="1"/>
</dbReference>
<dbReference type="EMBL" id="JAQIZT010000009">
    <property type="protein sequence ID" value="KAJ6985508.1"/>
    <property type="molecule type" value="Genomic_DNA"/>
</dbReference>
<keyword evidence="3 11" id="KW-0813">Transport</keyword>
<organism evidence="15 16">
    <name type="scientific">Populus alba x Populus x berolinensis</name>
    <dbReference type="NCBI Taxonomy" id="444605"/>
    <lineage>
        <taxon>Eukaryota</taxon>
        <taxon>Viridiplantae</taxon>
        <taxon>Streptophyta</taxon>
        <taxon>Embryophyta</taxon>
        <taxon>Tracheophyta</taxon>
        <taxon>Spermatophyta</taxon>
        <taxon>Magnoliopsida</taxon>
        <taxon>eudicotyledons</taxon>
        <taxon>Gunneridae</taxon>
        <taxon>Pentapetalae</taxon>
        <taxon>rosids</taxon>
        <taxon>fabids</taxon>
        <taxon>Malpighiales</taxon>
        <taxon>Salicaceae</taxon>
        <taxon>Saliceae</taxon>
        <taxon>Populus</taxon>
    </lineage>
</organism>
<keyword evidence="9 11" id="KW-0472">Membrane</keyword>
<dbReference type="PANTHER" id="PTHR10261">
    <property type="entry name" value="COATOMER SUBUNIT GAMMA"/>
    <property type="match status" value="1"/>
</dbReference>